<feature type="domain" description="Cupin type-2" evidence="2">
    <location>
        <begin position="41"/>
        <end position="111"/>
    </location>
</feature>
<dbReference type="PANTHER" id="PTHR40112">
    <property type="entry name" value="H2HPP ISOMERASE"/>
    <property type="match status" value="1"/>
</dbReference>
<keyword evidence="4" id="KW-1185">Reference proteome</keyword>
<organism evidence="3 4">
    <name type="scientific">Streptomyces chartreusis</name>
    <dbReference type="NCBI Taxonomy" id="1969"/>
    <lineage>
        <taxon>Bacteria</taxon>
        <taxon>Bacillati</taxon>
        <taxon>Actinomycetota</taxon>
        <taxon>Actinomycetes</taxon>
        <taxon>Kitasatosporales</taxon>
        <taxon>Streptomycetaceae</taxon>
        <taxon>Streptomyces</taxon>
    </lineage>
</organism>
<dbReference type="Proteomes" id="UP000509418">
    <property type="component" value="Chromosome"/>
</dbReference>
<gene>
    <name evidence="3" type="ORF">HUT05_06100</name>
</gene>
<dbReference type="InterPro" id="IPR014710">
    <property type="entry name" value="RmlC-like_jellyroll"/>
</dbReference>
<dbReference type="Gene3D" id="2.60.120.10">
    <property type="entry name" value="Jelly Rolls"/>
    <property type="match status" value="1"/>
</dbReference>
<evidence type="ECO:0000256" key="1">
    <source>
        <dbReference type="SAM" id="MobiDB-lite"/>
    </source>
</evidence>
<dbReference type="InterPro" id="IPR052535">
    <property type="entry name" value="Bacilysin_H2HPP_isomerase"/>
</dbReference>
<dbReference type="Pfam" id="PF07883">
    <property type="entry name" value="Cupin_2"/>
    <property type="match status" value="1"/>
</dbReference>
<dbReference type="PANTHER" id="PTHR40112:SF1">
    <property type="entry name" value="H2HPP ISOMERASE"/>
    <property type="match status" value="1"/>
</dbReference>
<sequence length="129" mass="13664">MASQQDPVRVVTPDGRRPGPRTPGMDRQEAFATEGTWSGFVRTEAGMVSGWHHHGDWESVIYVLTGALRMEFGPDGANTVEAGPGDFIHVPKGAVHRESNPSAGPADIIVVRAGAGGESTFNVDGPERS</sequence>
<accession>A0A7H8T1T6</accession>
<dbReference type="SUPFAM" id="SSF51182">
    <property type="entry name" value="RmlC-like cupins"/>
    <property type="match status" value="1"/>
</dbReference>
<feature type="compositionally biased region" description="Low complexity" evidence="1">
    <location>
        <begin position="1"/>
        <end position="13"/>
    </location>
</feature>
<dbReference type="EMBL" id="CP056041">
    <property type="protein sequence ID" value="QKZ16978.1"/>
    <property type="molecule type" value="Genomic_DNA"/>
</dbReference>
<dbReference type="InterPro" id="IPR011051">
    <property type="entry name" value="RmlC_Cupin_sf"/>
</dbReference>
<feature type="region of interest" description="Disordered" evidence="1">
    <location>
        <begin position="1"/>
        <end position="27"/>
    </location>
</feature>
<dbReference type="AlphaFoldDB" id="A0A7H8T1T6"/>
<evidence type="ECO:0000313" key="4">
    <source>
        <dbReference type="Proteomes" id="UP000509418"/>
    </source>
</evidence>
<name>A0A7H8T1T6_STRCX</name>
<evidence type="ECO:0000259" key="2">
    <source>
        <dbReference type="Pfam" id="PF07883"/>
    </source>
</evidence>
<proteinExistence type="predicted"/>
<protein>
    <submittedName>
        <fullName evidence="3">Cupin domain-containing protein</fullName>
    </submittedName>
</protein>
<dbReference type="InterPro" id="IPR013096">
    <property type="entry name" value="Cupin_2"/>
</dbReference>
<reference evidence="3 4" key="1">
    <citation type="submission" date="2020-06" db="EMBL/GenBank/DDBJ databases">
        <title>Genome mining for natural products.</title>
        <authorList>
            <person name="Zhang B."/>
            <person name="Shi J."/>
            <person name="Ge H."/>
        </authorList>
    </citation>
    <scope>NUCLEOTIDE SEQUENCE [LARGE SCALE GENOMIC DNA]</scope>
    <source>
        <strain evidence="3 4">NA02069</strain>
    </source>
</reference>
<dbReference type="RefSeq" id="WP_176574425.1">
    <property type="nucleotide sequence ID" value="NZ_CBDRGH010000028.1"/>
</dbReference>
<evidence type="ECO:0000313" key="3">
    <source>
        <dbReference type="EMBL" id="QKZ16978.1"/>
    </source>
</evidence>